<dbReference type="Pfam" id="PF02780">
    <property type="entry name" value="Transketolase_C"/>
    <property type="match status" value="1"/>
</dbReference>
<keyword evidence="5" id="KW-0670">Pyruvate</keyword>
<dbReference type="InterPro" id="IPR009014">
    <property type="entry name" value="Transketo_C/PFOR_II"/>
</dbReference>
<accession>A0AA96GHV7</accession>
<dbReference type="SMART" id="SM00861">
    <property type="entry name" value="Transket_pyr"/>
    <property type="match status" value="1"/>
</dbReference>
<dbReference type="SUPFAM" id="SSF52922">
    <property type="entry name" value="TK C-terminal domain-like"/>
    <property type="match status" value="1"/>
</dbReference>
<evidence type="ECO:0000259" key="4">
    <source>
        <dbReference type="SMART" id="SM00861"/>
    </source>
</evidence>
<protein>
    <submittedName>
        <fullName evidence="5">Pyruvate dehydrogenase complex E1 component subunit beta</fullName>
        <ecNumber evidence="5">1.2.4.1</ecNumber>
    </submittedName>
</protein>
<gene>
    <name evidence="5" type="ORF">PP769_18920</name>
</gene>
<dbReference type="NCBIfam" id="NF008854">
    <property type="entry name" value="PRK11892.1"/>
    <property type="match status" value="1"/>
</dbReference>
<dbReference type="GO" id="GO:0004739">
    <property type="term" value="F:pyruvate dehydrogenase (acetyl-transferring) activity"/>
    <property type="evidence" value="ECO:0007669"/>
    <property type="project" value="UniProtKB-EC"/>
</dbReference>
<dbReference type="EMBL" id="CP116967">
    <property type="protein sequence ID" value="WNM58016.1"/>
    <property type="molecule type" value="Genomic_DNA"/>
</dbReference>
<dbReference type="SUPFAM" id="SSF52518">
    <property type="entry name" value="Thiamin diphosphate-binding fold (THDP-binding)"/>
    <property type="match status" value="1"/>
</dbReference>
<dbReference type="InterPro" id="IPR029061">
    <property type="entry name" value="THDP-binding"/>
</dbReference>
<evidence type="ECO:0000313" key="5">
    <source>
        <dbReference type="EMBL" id="WNM58016.1"/>
    </source>
</evidence>
<evidence type="ECO:0000256" key="3">
    <source>
        <dbReference type="ARBA" id="ARBA00023052"/>
    </source>
</evidence>
<dbReference type="FunFam" id="3.40.50.920:FF:000001">
    <property type="entry name" value="Pyruvate dehydrogenase E1 beta subunit"/>
    <property type="match status" value="1"/>
</dbReference>
<dbReference type="Pfam" id="PF02779">
    <property type="entry name" value="Transket_pyr"/>
    <property type="match status" value="1"/>
</dbReference>
<dbReference type="Gene3D" id="3.40.50.970">
    <property type="match status" value="1"/>
</dbReference>
<keyword evidence="6" id="KW-1185">Reference proteome</keyword>
<dbReference type="KEGG" id="nall:PP769_18920"/>
<feature type="domain" description="Transketolase-like pyrimidine-binding" evidence="4">
    <location>
        <begin position="3"/>
        <end position="178"/>
    </location>
</feature>
<comment type="cofactor">
    <cofactor evidence="1">
        <name>thiamine diphosphate</name>
        <dbReference type="ChEBI" id="CHEBI:58937"/>
    </cofactor>
</comment>
<dbReference type="FunFam" id="3.40.50.970:FF:000001">
    <property type="entry name" value="Pyruvate dehydrogenase E1 beta subunit"/>
    <property type="match status" value="1"/>
</dbReference>
<dbReference type="InterPro" id="IPR033248">
    <property type="entry name" value="Transketolase_C"/>
</dbReference>
<dbReference type="EC" id="1.2.4.1" evidence="5"/>
<dbReference type="CDD" id="cd07036">
    <property type="entry name" value="TPP_PYR_E1-PDHc-beta_like"/>
    <property type="match status" value="1"/>
</dbReference>
<sequence length="322" mass="34753">MLISYREALNQAMREEMQRDSRVFLIGEEVGYYQGAFKVSKGFVEEFGVERVLDTPITEAGFTGLAIGAAMAGLRPIVELMTFNFGILALDQIVNNAAKIRYMSGGQLSAPMVIRGPGSAAHQLAAQHSQSLEAWFCHVPGLKVIAPATPSDAKGLLKSAIRDENPVIFIEAQLLYGTKGEVAEQDYTLPIGKAAVTRTGSDVTIVAYSKMALLALEAAEALSKEGINAEVIDLRSLKPLDTETILESVQKTGRVVIVEEGWEFCGLGAQIAETIYSKGFDLLDGPIVRVAGEEVPMPYARPLEDLAIPDQARVISAVKQIL</sequence>
<dbReference type="AlphaFoldDB" id="A0AA96GHV7"/>
<dbReference type="NCBIfam" id="NF006667">
    <property type="entry name" value="PRK09212.1"/>
    <property type="match status" value="1"/>
</dbReference>
<evidence type="ECO:0000313" key="6">
    <source>
        <dbReference type="Proteomes" id="UP001302719"/>
    </source>
</evidence>
<reference evidence="5 6" key="1">
    <citation type="submission" date="2023-01" db="EMBL/GenBank/DDBJ databases">
        <title>Cultivation and genomic characterization of new, ubiquitous marine nitrite-oxidizing bacteria from the Nitrospirales.</title>
        <authorList>
            <person name="Mueller A.J."/>
            <person name="Daebeler A."/>
            <person name="Herbold C.W."/>
            <person name="Kirkegaard R.H."/>
            <person name="Daims H."/>
        </authorList>
    </citation>
    <scope>NUCLEOTIDE SEQUENCE [LARGE SCALE GENOMIC DNA]</scope>
    <source>
        <strain evidence="5 6">VA</strain>
    </source>
</reference>
<keyword evidence="3" id="KW-0786">Thiamine pyrophosphate</keyword>
<keyword evidence="2 5" id="KW-0560">Oxidoreductase</keyword>
<dbReference type="RefSeq" id="WP_312643224.1">
    <property type="nucleotide sequence ID" value="NZ_CP116967.1"/>
</dbReference>
<dbReference type="InterPro" id="IPR005475">
    <property type="entry name" value="Transketolase-like_Pyr-bd"/>
</dbReference>
<dbReference type="PANTHER" id="PTHR43257:SF2">
    <property type="entry name" value="PYRUVATE DEHYDROGENASE E1 COMPONENT SUBUNIT BETA"/>
    <property type="match status" value="1"/>
</dbReference>
<organism evidence="5 6">
    <name type="scientific">Candidatus Nitrospira allomarina</name>
    <dbReference type="NCBI Taxonomy" id="3020900"/>
    <lineage>
        <taxon>Bacteria</taxon>
        <taxon>Pseudomonadati</taxon>
        <taxon>Nitrospirota</taxon>
        <taxon>Nitrospiria</taxon>
        <taxon>Nitrospirales</taxon>
        <taxon>Nitrospiraceae</taxon>
        <taxon>Nitrospira</taxon>
    </lineage>
</organism>
<proteinExistence type="predicted"/>
<dbReference type="Proteomes" id="UP001302719">
    <property type="component" value="Chromosome"/>
</dbReference>
<evidence type="ECO:0000256" key="1">
    <source>
        <dbReference type="ARBA" id="ARBA00001964"/>
    </source>
</evidence>
<dbReference type="PANTHER" id="PTHR43257">
    <property type="entry name" value="PYRUVATE DEHYDROGENASE E1 COMPONENT BETA SUBUNIT"/>
    <property type="match status" value="1"/>
</dbReference>
<name>A0AA96GHV7_9BACT</name>
<evidence type="ECO:0000256" key="2">
    <source>
        <dbReference type="ARBA" id="ARBA00023002"/>
    </source>
</evidence>
<dbReference type="Gene3D" id="3.40.50.920">
    <property type="match status" value="1"/>
</dbReference>